<protein>
    <recommendedName>
        <fullName evidence="8">Amino acid transporter transmembrane domain-containing protein</fullName>
    </recommendedName>
</protein>
<evidence type="ECO:0000313" key="9">
    <source>
        <dbReference type="EMBL" id="GAA0166879.1"/>
    </source>
</evidence>
<evidence type="ECO:0000313" key="10">
    <source>
        <dbReference type="Proteomes" id="UP001454036"/>
    </source>
</evidence>
<keyword evidence="4 7" id="KW-1133">Transmembrane helix</keyword>
<evidence type="ECO:0000256" key="2">
    <source>
        <dbReference type="ARBA" id="ARBA00022692"/>
    </source>
</evidence>
<dbReference type="InterPro" id="IPR013057">
    <property type="entry name" value="AA_transpt_TM"/>
</dbReference>
<evidence type="ECO:0000256" key="1">
    <source>
        <dbReference type="ARBA" id="ARBA00004141"/>
    </source>
</evidence>
<accession>A0AAV3QS07</accession>
<evidence type="ECO:0000256" key="3">
    <source>
        <dbReference type="ARBA" id="ARBA00022970"/>
    </source>
</evidence>
<feature type="transmembrane region" description="Helical" evidence="7">
    <location>
        <begin position="176"/>
        <end position="196"/>
    </location>
</feature>
<dbReference type="EMBL" id="BAABME010005885">
    <property type="protein sequence ID" value="GAA0166879.1"/>
    <property type="molecule type" value="Genomic_DNA"/>
</dbReference>
<dbReference type="GO" id="GO:0015179">
    <property type="term" value="F:L-amino acid transmembrane transporter activity"/>
    <property type="evidence" value="ECO:0007669"/>
    <property type="project" value="TreeGrafter"/>
</dbReference>
<feature type="transmembrane region" description="Helical" evidence="7">
    <location>
        <begin position="294"/>
        <end position="313"/>
    </location>
</feature>
<keyword evidence="10" id="KW-1185">Reference proteome</keyword>
<proteinExistence type="predicted"/>
<dbReference type="Pfam" id="PF01490">
    <property type="entry name" value="Aa_trans"/>
    <property type="match status" value="1"/>
</dbReference>
<feature type="transmembrane region" description="Helical" evidence="7">
    <location>
        <begin position="270"/>
        <end position="287"/>
    </location>
</feature>
<feature type="compositionally biased region" description="Acidic residues" evidence="6">
    <location>
        <begin position="13"/>
        <end position="47"/>
    </location>
</feature>
<organism evidence="9 10">
    <name type="scientific">Lithospermum erythrorhizon</name>
    <name type="common">Purple gromwell</name>
    <name type="synonym">Lithospermum officinale var. erythrorhizon</name>
    <dbReference type="NCBI Taxonomy" id="34254"/>
    <lineage>
        <taxon>Eukaryota</taxon>
        <taxon>Viridiplantae</taxon>
        <taxon>Streptophyta</taxon>
        <taxon>Embryophyta</taxon>
        <taxon>Tracheophyta</taxon>
        <taxon>Spermatophyta</taxon>
        <taxon>Magnoliopsida</taxon>
        <taxon>eudicotyledons</taxon>
        <taxon>Gunneridae</taxon>
        <taxon>Pentapetalae</taxon>
        <taxon>asterids</taxon>
        <taxon>lamiids</taxon>
        <taxon>Boraginales</taxon>
        <taxon>Boraginaceae</taxon>
        <taxon>Boraginoideae</taxon>
        <taxon>Lithospermeae</taxon>
        <taxon>Lithospermum</taxon>
    </lineage>
</organism>
<keyword evidence="2 7" id="KW-0812">Transmembrane</keyword>
<feature type="transmembrane region" description="Helical" evidence="7">
    <location>
        <begin position="366"/>
        <end position="389"/>
    </location>
</feature>
<dbReference type="PANTHER" id="PTHR22950:SF701">
    <property type="entry name" value="AMINO ACID TRANSPORTER AVT1A-LIKE"/>
    <property type="match status" value="1"/>
</dbReference>
<evidence type="ECO:0000259" key="8">
    <source>
        <dbReference type="Pfam" id="PF01490"/>
    </source>
</evidence>
<dbReference type="Proteomes" id="UP001454036">
    <property type="component" value="Unassembled WGS sequence"/>
</dbReference>
<evidence type="ECO:0000256" key="7">
    <source>
        <dbReference type="SAM" id="Phobius"/>
    </source>
</evidence>
<feature type="transmembrane region" description="Helical" evidence="7">
    <location>
        <begin position="333"/>
        <end position="354"/>
    </location>
</feature>
<keyword evidence="3" id="KW-0029">Amino-acid transport</keyword>
<feature type="compositionally biased region" description="Basic and acidic residues" evidence="6">
    <location>
        <begin position="1"/>
        <end position="12"/>
    </location>
</feature>
<evidence type="ECO:0000256" key="5">
    <source>
        <dbReference type="ARBA" id="ARBA00023136"/>
    </source>
</evidence>
<dbReference type="AlphaFoldDB" id="A0AAV3QS07"/>
<gene>
    <name evidence="9" type="ORF">LIER_21939</name>
</gene>
<reference evidence="9 10" key="1">
    <citation type="submission" date="2024-01" db="EMBL/GenBank/DDBJ databases">
        <title>The complete chloroplast genome sequence of Lithospermum erythrorhizon: insights into the phylogenetic relationship among Boraginaceae species and the maternal lineages of purple gromwells.</title>
        <authorList>
            <person name="Okada T."/>
            <person name="Watanabe K."/>
        </authorList>
    </citation>
    <scope>NUCLEOTIDE SEQUENCE [LARGE SCALE GENOMIC DNA]</scope>
</reference>
<feature type="domain" description="Amino acid transporter transmembrane" evidence="8">
    <location>
        <begin position="148"/>
        <end position="424"/>
    </location>
</feature>
<comment type="caution">
    <text evidence="9">The sequence shown here is derived from an EMBL/GenBank/DDBJ whole genome shotgun (WGS) entry which is preliminary data.</text>
</comment>
<feature type="region of interest" description="Disordered" evidence="6">
    <location>
        <begin position="1"/>
        <end position="60"/>
    </location>
</feature>
<sequence>MWNKEEEKVNENEKDDEYWMEDEDDDDDDDGNVNDIEDGDNEDDDYANDANENEGQWPQSLRETTDILSIAASPNFGSFQHGSILSFSSFRRGSSIDPSSKAPLLAEYGRRYSKAEMDKILSEQSSMLGKSKVYQQQFEGELPIGHGCTLLQTVFNGVNVMAGVGLLSTPYTIREAGWAGLGVLVLFACVCYYTAILMKHCFESRKEILTFPDLGEAAFGKYGRILISIFLYSELYTTCVEFITLEADNLTRLFPGAAFDFSGFQLDPKHLFGILAVLIILPTVWLRDLRLISYLSAGGVFTTTLVVLCLLFSGTIGGTGFHPSGPMVKWSGLPFAIGVYGFCFSGHSVFPNIYQSMADKTKFAKAIQLCFMVCLLFYGASAVLGYLMFGESTQSQITLNLPPNAISSKVAIWTTVINPITKYPPTQYFIFQ</sequence>
<dbReference type="PANTHER" id="PTHR22950">
    <property type="entry name" value="AMINO ACID TRANSPORTER"/>
    <property type="match status" value="1"/>
</dbReference>
<dbReference type="GO" id="GO:0005774">
    <property type="term" value="C:vacuolar membrane"/>
    <property type="evidence" value="ECO:0007669"/>
    <property type="project" value="TreeGrafter"/>
</dbReference>
<evidence type="ECO:0000256" key="6">
    <source>
        <dbReference type="SAM" id="MobiDB-lite"/>
    </source>
</evidence>
<comment type="subcellular location">
    <subcellularLocation>
        <location evidence="1">Membrane</location>
        <topology evidence="1">Multi-pass membrane protein</topology>
    </subcellularLocation>
</comment>
<name>A0AAV3QS07_LITER</name>
<keyword evidence="5 7" id="KW-0472">Membrane</keyword>
<evidence type="ECO:0000256" key="4">
    <source>
        <dbReference type="ARBA" id="ARBA00022989"/>
    </source>
</evidence>
<keyword evidence="3" id="KW-0813">Transport</keyword>